<dbReference type="WBParaSite" id="MBELARI_LOCUS3972">
    <property type="protein sequence ID" value="MBELARI_LOCUS3972"/>
    <property type="gene ID" value="MBELARI_LOCUS3972"/>
</dbReference>
<organism evidence="1 2">
    <name type="scientific">Mesorhabditis belari</name>
    <dbReference type="NCBI Taxonomy" id="2138241"/>
    <lineage>
        <taxon>Eukaryota</taxon>
        <taxon>Metazoa</taxon>
        <taxon>Ecdysozoa</taxon>
        <taxon>Nematoda</taxon>
        <taxon>Chromadorea</taxon>
        <taxon>Rhabditida</taxon>
        <taxon>Rhabditina</taxon>
        <taxon>Rhabditomorpha</taxon>
        <taxon>Rhabditoidea</taxon>
        <taxon>Rhabditidae</taxon>
        <taxon>Mesorhabditinae</taxon>
        <taxon>Mesorhabditis</taxon>
    </lineage>
</organism>
<accession>A0AAF3FAP4</accession>
<name>A0AAF3FAP4_9BILA</name>
<dbReference type="Proteomes" id="UP000887575">
    <property type="component" value="Unassembled WGS sequence"/>
</dbReference>
<dbReference type="Pfam" id="PF00300">
    <property type="entry name" value="His_Phos_1"/>
    <property type="match status" value="1"/>
</dbReference>
<evidence type="ECO:0000313" key="1">
    <source>
        <dbReference type="Proteomes" id="UP000887575"/>
    </source>
</evidence>
<protein>
    <submittedName>
        <fullName evidence="2">Uncharacterized protein</fullName>
    </submittedName>
</protein>
<keyword evidence="1" id="KW-1185">Reference proteome</keyword>
<reference evidence="2" key="1">
    <citation type="submission" date="2024-02" db="UniProtKB">
        <authorList>
            <consortium name="WormBaseParasite"/>
        </authorList>
    </citation>
    <scope>IDENTIFICATION</scope>
</reference>
<dbReference type="InterPro" id="IPR013078">
    <property type="entry name" value="His_Pase_superF_clade-1"/>
</dbReference>
<dbReference type="GO" id="GO:0016791">
    <property type="term" value="F:phosphatase activity"/>
    <property type="evidence" value="ECO:0007669"/>
    <property type="project" value="UniProtKB-ARBA"/>
</dbReference>
<dbReference type="PANTHER" id="PTHR16469:SF5">
    <property type="entry name" value="PHOSPHOGLYCERATE MUTASE FAMILY PROTEIN"/>
    <property type="match status" value="1"/>
</dbReference>
<evidence type="ECO:0000313" key="2">
    <source>
        <dbReference type="WBParaSite" id="MBELARI_LOCUS3972"/>
    </source>
</evidence>
<dbReference type="Gene3D" id="3.40.50.1240">
    <property type="entry name" value="Phosphoglycerate mutase-like"/>
    <property type="match status" value="1"/>
</dbReference>
<dbReference type="InterPro" id="IPR029033">
    <property type="entry name" value="His_PPase_superfam"/>
</dbReference>
<dbReference type="PANTHER" id="PTHR16469">
    <property type="entry name" value="UBIQUITIN-ASSOCIATED AND SH3 DOMAIN-CONTAINING BA-RELATED"/>
    <property type="match status" value="1"/>
</dbReference>
<sequence length="331" mass="37984">MAYKEKTSTTIFENCRCPHCSNPNAGNDFTSAIGSYMCSTNLERMARQTAATRNRVLHYPSTMFVMRHSERMDDMFHDWTKYFNDDTKPYTPFDLNMPPTLPVNRPVDHYRLDPMLTRTGGVIAQLCGRAFLYRGYTPDVIYSSPALRSLQTARFIRTASRSEALIRVEPGLFENLSLYDTKPLLVTEEQQSLFGVDPYYMPQYEFDEIYKKRESNEDYNERMKIVLRRIVTTAESTSGKNKNELIVLVVGHASTVDMGVGLLRDKPRPSTHSNLFKISRKIPYCSTICLQPKPTAKVTSNVPWEPVFGTIPPITYTGFTNKPDYAFLLRK</sequence>
<dbReference type="CDD" id="cd07067">
    <property type="entry name" value="HP_PGM_like"/>
    <property type="match status" value="1"/>
</dbReference>
<dbReference type="AlphaFoldDB" id="A0AAF3FAP4"/>
<dbReference type="InterPro" id="IPR051710">
    <property type="entry name" value="Phosphatase_SH3-domain"/>
</dbReference>
<dbReference type="SUPFAM" id="SSF53254">
    <property type="entry name" value="Phosphoglycerate mutase-like"/>
    <property type="match status" value="1"/>
</dbReference>
<proteinExistence type="predicted"/>